<keyword evidence="1" id="KW-1133">Transmembrane helix</keyword>
<protein>
    <submittedName>
        <fullName evidence="2">Uncharacterized protein</fullName>
    </submittedName>
</protein>
<proteinExistence type="predicted"/>
<name>A0A9D4F4C9_DREPO</name>
<keyword evidence="1" id="KW-0472">Membrane</keyword>
<evidence type="ECO:0000313" key="2">
    <source>
        <dbReference type="EMBL" id="KAH3792114.1"/>
    </source>
</evidence>
<reference evidence="2" key="1">
    <citation type="journal article" date="2019" name="bioRxiv">
        <title>The Genome of the Zebra Mussel, Dreissena polymorpha: A Resource for Invasive Species Research.</title>
        <authorList>
            <person name="McCartney M.A."/>
            <person name="Auch B."/>
            <person name="Kono T."/>
            <person name="Mallez S."/>
            <person name="Zhang Y."/>
            <person name="Obille A."/>
            <person name="Becker A."/>
            <person name="Abrahante J.E."/>
            <person name="Garbe J."/>
            <person name="Badalamenti J.P."/>
            <person name="Herman A."/>
            <person name="Mangelson H."/>
            <person name="Liachko I."/>
            <person name="Sullivan S."/>
            <person name="Sone E.D."/>
            <person name="Koren S."/>
            <person name="Silverstein K.A.T."/>
            <person name="Beckman K.B."/>
            <person name="Gohl D.M."/>
        </authorList>
    </citation>
    <scope>NUCLEOTIDE SEQUENCE</scope>
    <source>
        <strain evidence="2">Duluth1</strain>
        <tissue evidence="2">Whole animal</tissue>
    </source>
</reference>
<evidence type="ECO:0000256" key="1">
    <source>
        <dbReference type="SAM" id="Phobius"/>
    </source>
</evidence>
<sequence>MKQFQSYQEDKTKYLKVSYNEHEKLMLDDIRLKIILFLLQRKNSTVNKTHSHVKYIVHEMRTKITSLLADFEKSTVKERKKELTLKLDPLIRDKNSCIRLHHELFYLHLAIHKLQDRPELYLIASKQCQVKIQQFENYLQENCSNNLFSVIGKSEHNMSIQSDSGTCCITALSVIQNGQVLVADLNNKTIKLLNQQYQVVSHCVVAASPQDMCQITPSEVAVAVHDSYIHEVQFITVGQSRLVHGRKFQLPHNCYGIAHHQEGLFICSGMGLYKYHTRLNGKLVSILFQDVSGEGTGENHCAYIIQHYKHLLYIYCTLLIIYKLLFIVTIAINKSQYC</sequence>
<reference evidence="2" key="2">
    <citation type="submission" date="2020-11" db="EMBL/GenBank/DDBJ databases">
        <authorList>
            <person name="McCartney M.A."/>
            <person name="Auch B."/>
            <person name="Kono T."/>
            <person name="Mallez S."/>
            <person name="Becker A."/>
            <person name="Gohl D.M."/>
            <person name="Silverstein K.A.T."/>
            <person name="Koren S."/>
            <person name="Bechman K.B."/>
            <person name="Herman A."/>
            <person name="Abrahante J.E."/>
            <person name="Garbe J."/>
        </authorList>
    </citation>
    <scope>NUCLEOTIDE SEQUENCE</scope>
    <source>
        <strain evidence="2">Duluth1</strain>
        <tissue evidence="2">Whole animal</tissue>
    </source>
</reference>
<dbReference type="AlphaFoldDB" id="A0A9D4F4C9"/>
<gene>
    <name evidence="2" type="ORF">DPMN_145604</name>
</gene>
<comment type="caution">
    <text evidence="2">The sequence shown here is derived from an EMBL/GenBank/DDBJ whole genome shotgun (WGS) entry which is preliminary data.</text>
</comment>
<keyword evidence="3" id="KW-1185">Reference proteome</keyword>
<keyword evidence="1" id="KW-0812">Transmembrane</keyword>
<accession>A0A9D4F4C9</accession>
<dbReference type="Proteomes" id="UP000828390">
    <property type="component" value="Unassembled WGS sequence"/>
</dbReference>
<dbReference type="EMBL" id="JAIWYP010000007">
    <property type="protein sequence ID" value="KAH3792114.1"/>
    <property type="molecule type" value="Genomic_DNA"/>
</dbReference>
<feature type="transmembrane region" description="Helical" evidence="1">
    <location>
        <begin position="312"/>
        <end position="332"/>
    </location>
</feature>
<organism evidence="2 3">
    <name type="scientific">Dreissena polymorpha</name>
    <name type="common">Zebra mussel</name>
    <name type="synonym">Mytilus polymorpha</name>
    <dbReference type="NCBI Taxonomy" id="45954"/>
    <lineage>
        <taxon>Eukaryota</taxon>
        <taxon>Metazoa</taxon>
        <taxon>Spiralia</taxon>
        <taxon>Lophotrochozoa</taxon>
        <taxon>Mollusca</taxon>
        <taxon>Bivalvia</taxon>
        <taxon>Autobranchia</taxon>
        <taxon>Heteroconchia</taxon>
        <taxon>Euheterodonta</taxon>
        <taxon>Imparidentia</taxon>
        <taxon>Neoheterodontei</taxon>
        <taxon>Myida</taxon>
        <taxon>Dreissenoidea</taxon>
        <taxon>Dreissenidae</taxon>
        <taxon>Dreissena</taxon>
    </lineage>
</organism>
<evidence type="ECO:0000313" key="3">
    <source>
        <dbReference type="Proteomes" id="UP000828390"/>
    </source>
</evidence>